<proteinExistence type="predicted"/>
<keyword evidence="2" id="KW-1185">Reference proteome</keyword>
<protein>
    <submittedName>
        <fullName evidence="1">Uncharacterized protein</fullName>
    </submittedName>
</protein>
<dbReference type="VEuPathDB" id="VectorBase:ACUA011325"/>
<accession>A0A182M7D5</accession>
<sequence>MSPVTLAPPLVEGTVSIGSGSGCSTPLPPRECTFAVALAPPVAGPVVLVLVDDPFGPGTTPSLLVFCFFFLRSFSFVRLAACCGSGAILLACVDAFPPYPLLPDELLPLWRDFELPLKEGKMSNRRLATNVWRNVG</sequence>
<organism evidence="1 2">
    <name type="scientific">Anopheles culicifacies</name>
    <dbReference type="NCBI Taxonomy" id="139723"/>
    <lineage>
        <taxon>Eukaryota</taxon>
        <taxon>Metazoa</taxon>
        <taxon>Ecdysozoa</taxon>
        <taxon>Arthropoda</taxon>
        <taxon>Hexapoda</taxon>
        <taxon>Insecta</taxon>
        <taxon>Pterygota</taxon>
        <taxon>Neoptera</taxon>
        <taxon>Endopterygota</taxon>
        <taxon>Diptera</taxon>
        <taxon>Nematocera</taxon>
        <taxon>Culicoidea</taxon>
        <taxon>Culicidae</taxon>
        <taxon>Anophelinae</taxon>
        <taxon>Anopheles</taxon>
        <taxon>culicifacies species complex</taxon>
    </lineage>
</organism>
<dbReference type="EMBL" id="AXCM01003998">
    <property type="status" value="NOT_ANNOTATED_CDS"/>
    <property type="molecule type" value="Genomic_DNA"/>
</dbReference>
<evidence type="ECO:0000313" key="1">
    <source>
        <dbReference type="EnsemblMetazoa" id="ACUA011325-PA"/>
    </source>
</evidence>
<dbReference type="Proteomes" id="UP000075883">
    <property type="component" value="Unassembled WGS sequence"/>
</dbReference>
<dbReference type="AlphaFoldDB" id="A0A182M7D5"/>
<dbReference type="EnsemblMetazoa" id="ACUA011325-RA">
    <property type="protein sequence ID" value="ACUA011325-PA"/>
    <property type="gene ID" value="ACUA011325"/>
</dbReference>
<dbReference type="EMBL" id="AXCM01003997">
    <property type="status" value="NOT_ANNOTATED_CDS"/>
    <property type="molecule type" value="Genomic_DNA"/>
</dbReference>
<reference evidence="1" key="2">
    <citation type="submission" date="2020-05" db="UniProtKB">
        <authorList>
            <consortium name="EnsemblMetazoa"/>
        </authorList>
    </citation>
    <scope>IDENTIFICATION</scope>
    <source>
        <strain evidence="1">A-37</strain>
    </source>
</reference>
<evidence type="ECO:0000313" key="2">
    <source>
        <dbReference type="Proteomes" id="UP000075883"/>
    </source>
</evidence>
<name>A0A182M7D5_9DIPT</name>
<reference evidence="2" key="1">
    <citation type="submission" date="2013-09" db="EMBL/GenBank/DDBJ databases">
        <title>The Genome Sequence of Anopheles culicifacies species A.</title>
        <authorList>
            <consortium name="The Broad Institute Genomics Platform"/>
            <person name="Neafsey D.E."/>
            <person name="Besansky N."/>
            <person name="Howell P."/>
            <person name="Walton C."/>
            <person name="Young S.K."/>
            <person name="Zeng Q."/>
            <person name="Gargeya S."/>
            <person name="Fitzgerald M."/>
            <person name="Haas B."/>
            <person name="Abouelleil A."/>
            <person name="Allen A.W."/>
            <person name="Alvarado L."/>
            <person name="Arachchi H.M."/>
            <person name="Berlin A.M."/>
            <person name="Chapman S.B."/>
            <person name="Gainer-Dewar J."/>
            <person name="Goldberg J."/>
            <person name="Griggs A."/>
            <person name="Gujja S."/>
            <person name="Hansen M."/>
            <person name="Howarth C."/>
            <person name="Imamovic A."/>
            <person name="Ireland A."/>
            <person name="Larimer J."/>
            <person name="McCowan C."/>
            <person name="Murphy C."/>
            <person name="Pearson M."/>
            <person name="Poon T.W."/>
            <person name="Priest M."/>
            <person name="Roberts A."/>
            <person name="Saif S."/>
            <person name="Shea T."/>
            <person name="Sisk P."/>
            <person name="Sykes S."/>
            <person name="Wortman J."/>
            <person name="Nusbaum C."/>
            <person name="Birren B."/>
        </authorList>
    </citation>
    <scope>NUCLEOTIDE SEQUENCE [LARGE SCALE GENOMIC DNA]</scope>
    <source>
        <strain evidence="2">A-37</strain>
    </source>
</reference>